<keyword evidence="1" id="KW-0472">Membrane</keyword>
<comment type="caution">
    <text evidence="2">The sequence shown here is derived from an EMBL/GenBank/DDBJ whole genome shotgun (WGS) entry which is preliminary data.</text>
</comment>
<sequence length="62" mass="6847">MNIAVVIALLLASVPVLLALLVWAALRERQLRRQQREAALRAPELAAGYLVDVDGLMQVDRP</sequence>
<evidence type="ECO:0000313" key="3">
    <source>
        <dbReference type="Proteomes" id="UP001597326"/>
    </source>
</evidence>
<keyword evidence="1" id="KW-0812">Transmembrane</keyword>
<keyword evidence="3" id="KW-1185">Reference proteome</keyword>
<dbReference type="EMBL" id="JBHUFZ010000019">
    <property type="protein sequence ID" value="MFD1890356.1"/>
    <property type="molecule type" value="Genomic_DNA"/>
</dbReference>
<feature type="transmembrane region" description="Helical" evidence="1">
    <location>
        <begin position="6"/>
        <end position="26"/>
    </location>
</feature>
<accession>A0ABW4RVY3</accession>
<reference evidence="3" key="1">
    <citation type="journal article" date="2019" name="Int. J. Syst. Evol. Microbiol.">
        <title>The Global Catalogue of Microorganisms (GCM) 10K type strain sequencing project: providing services to taxonomists for standard genome sequencing and annotation.</title>
        <authorList>
            <consortium name="The Broad Institute Genomics Platform"/>
            <consortium name="The Broad Institute Genome Sequencing Center for Infectious Disease"/>
            <person name="Wu L."/>
            <person name="Ma J."/>
        </authorList>
    </citation>
    <scope>NUCLEOTIDE SEQUENCE [LARGE SCALE GENOMIC DNA]</scope>
    <source>
        <strain evidence="3">CAIM 431</strain>
    </source>
</reference>
<gene>
    <name evidence="2" type="ORF">ACFSCS_09210</name>
</gene>
<evidence type="ECO:0000256" key="1">
    <source>
        <dbReference type="SAM" id="Phobius"/>
    </source>
</evidence>
<dbReference type="Proteomes" id="UP001597326">
    <property type="component" value="Unassembled WGS sequence"/>
</dbReference>
<dbReference type="RefSeq" id="WP_343874654.1">
    <property type="nucleotide sequence ID" value="NZ_BAAAIX010000027.1"/>
</dbReference>
<evidence type="ECO:0000313" key="2">
    <source>
        <dbReference type="EMBL" id="MFD1890356.1"/>
    </source>
</evidence>
<proteinExistence type="predicted"/>
<organism evidence="2 3">
    <name type="scientific">Luteococcus peritonei</name>
    <dbReference type="NCBI Taxonomy" id="88874"/>
    <lineage>
        <taxon>Bacteria</taxon>
        <taxon>Bacillati</taxon>
        <taxon>Actinomycetota</taxon>
        <taxon>Actinomycetes</taxon>
        <taxon>Propionibacteriales</taxon>
        <taxon>Propionibacteriaceae</taxon>
        <taxon>Luteococcus</taxon>
    </lineage>
</organism>
<name>A0ABW4RVY3_9ACTN</name>
<keyword evidence="1" id="KW-1133">Transmembrane helix</keyword>
<protein>
    <submittedName>
        <fullName evidence="2">Uncharacterized protein</fullName>
    </submittedName>
</protein>